<dbReference type="InterPro" id="IPR037293">
    <property type="entry name" value="Gal_Oxidase_central_sf"/>
</dbReference>
<keyword evidence="3" id="KW-1133">Transmembrane helix</keyword>
<feature type="compositionally biased region" description="Basic and acidic residues" evidence="2">
    <location>
        <begin position="822"/>
        <end position="841"/>
    </location>
</feature>
<organism evidence="7 8">
    <name type="scientific">Jaminaea rosea</name>
    <dbReference type="NCBI Taxonomy" id="1569628"/>
    <lineage>
        <taxon>Eukaryota</taxon>
        <taxon>Fungi</taxon>
        <taxon>Dikarya</taxon>
        <taxon>Basidiomycota</taxon>
        <taxon>Ustilaginomycotina</taxon>
        <taxon>Exobasidiomycetes</taxon>
        <taxon>Microstromatales</taxon>
        <taxon>Microstromatales incertae sedis</taxon>
        <taxon>Jaminaea</taxon>
    </lineage>
</organism>
<dbReference type="Proteomes" id="UP000245884">
    <property type="component" value="Unassembled WGS sequence"/>
</dbReference>
<dbReference type="Pfam" id="PF09118">
    <property type="entry name" value="GO-like_E_set"/>
    <property type="match status" value="1"/>
</dbReference>
<keyword evidence="3" id="KW-0812">Transmembrane</keyword>
<dbReference type="GeneID" id="37025033"/>
<dbReference type="InterPro" id="IPR009880">
    <property type="entry name" value="Glyoxal_oxidase_N"/>
</dbReference>
<name>A0A316UVW1_9BASI</name>
<feature type="domain" description="Glyoxal oxidase N-terminal" evidence="5">
    <location>
        <begin position="219"/>
        <end position="409"/>
    </location>
</feature>
<dbReference type="OrthoDB" id="2019572at2759"/>
<feature type="region of interest" description="Disordered" evidence="2">
    <location>
        <begin position="784"/>
        <end position="866"/>
    </location>
</feature>
<keyword evidence="3" id="KW-0472">Membrane</keyword>
<dbReference type="InterPro" id="IPR011043">
    <property type="entry name" value="Gal_Oxase/kelch_b-propeller"/>
</dbReference>
<feature type="chain" id="PRO_5016337709" evidence="4">
    <location>
        <begin position="30"/>
        <end position="866"/>
    </location>
</feature>
<dbReference type="EMBL" id="KZ819663">
    <property type="protein sequence ID" value="PWN29419.1"/>
    <property type="molecule type" value="Genomic_DNA"/>
</dbReference>
<dbReference type="InterPro" id="IPR014756">
    <property type="entry name" value="Ig_E-set"/>
</dbReference>
<proteinExistence type="predicted"/>
<accession>A0A316UVW1</accession>
<keyword evidence="8" id="KW-1185">Reference proteome</keyword>
<dbReference type="SUPFAM" id="SSF81296">
    <property type="entry name" value="E set domains"/>
    <property type="match status" value="1"/>
</dbReference>
<dbReference type="Pfam" id="PF07250">
    <property type="entry name" value="Glyoxal_oxid_N"/>
    <property type="match status" value="2"/>
</dbReference>
<dbReference type="SUPFAM" id="SSF50965">
    <property type="entry name" value="Galactose oxidase, central domain"/>
    <property type="match status" value="1"/>
</dbReference>
<sequence length="866" mass="91521">MISSTSRIVSAVAATAAVLALSTAPAASAAGKSAAKSCNCPGQYETIVENSKASAMMLGLINEDYVWILDKVENNRDKVPGSNKPAWGSILNLNDNSVNVIDVNTNTFCASGSTLGNGSWVVAGGNQAISYGGEAIATDAPPSAQPYGDYDGRKALRIMEPVASGANNASISWSDNPGGNVMQSQRWYPGMETMADGSIILIGGATGGGYINRNYPNIDRATSGGGSNPTYEYFPSKGTQKTAQFMIKTSGLNMYPHMYLLPSGNMFMQANYSTTIWKPDDDSYTDLDDMPGQIVRVYPASGATAMLPLTPANKYTPTILFCGGFATTDALWGDFTAPRFNALTTAASDDCSSITPSNSDGSDNPNAKYVTEEKLPEPRTMGQFIHLPNGQMVIVNGAQKGTAGYGNVSAGAKTNDGFVWDWTNIFNTSDGQTVYTESMSQDPTYQPVLYDPEQPMGSRLTRDGFGSSPIARLYHSTALLLPDGSVLVGGSNPHMDVALTMPQTIAGIRAFNTTYELEKWYPMYYFKTRPEPTGLPDHILYGGKTFTFNMDSNFMGDSANYKANNTKIMVIRPGYSTHAMNMNQRSLQLEHSFTVNGDGTVSYTVMPMPTNVNLFPPGPALLFVTIDGVPSKGKYVMIGQSQAGGPVPFNYAAAAGTQPSLPASVTNAKYNATPDESGAESFGIGKIVGIAVGAAALILLILLGLLCWRRQSNKKAKAAGGYGGAGGAAAAGGAVYGQSSYRDGGAGGEYKRVNTPASSVGAFPGAGTRGSLATYDSYRMQDVSGPNTPYYDSPRNTATRSPLGQDAATLGGAGDYASQGWGEHRGGDAGDYYRDNMDRSDGGAAQYYNQGSHHASQYSYGSQGRR</sequence>
<dbReference type="PANTHER" id="PTHR32208:SF21">
    <property type="entry name" value="LOW QUALITY PROTEIN: ALDEHYDE OXIDASE GLOX-LIKE"/>
    <property type="match status" value="1"/>
</dbReference>
<dbReference type="AlphaFoldDB" id="A0A316UVW1"/>
<evidence type="ECO:0000313" key="8">
    <source>
        <dbReference type="Proteomes" id="UP000245884"/>
    </source>
</evidence>
<feature type="domain" description="Galactose oxidase-like Early set" evidence="6">
    <location>
        <begin position="529"/>
        <end position="638"/>
    </location>
</feature>
<dbReference type="Gene3D" id="2.130.10.80">
    <property type="entry name" value="Galactose oxidase/kelch, beta-propeller"/>
    <property type="match status" value="1"/>
</dbReference>
<reference evidence="7 8" key="1">
    <citation type="journal article" date="2018" name="Mol. Biol. Evol.">
        <title>Broad Genomic Sampling Reveals a Smut Pathogenic Ancestry of the Fungal Clade Ustilaginomycotina.</title>
        <authorList>
            <person name="Kijpornyongpan T."/>
            <person name="Mondo S.J."/>
            <person name="Barry K."/>
            <person name="Sandor L."/>
            <person name="Lee J."/>
            <person name="Lipzen A."/>
            <person name="Pangilinan J."/>
            <person name="LaButti K."/>
            <person name="Hainaut M."/>
            <person name="Henrissat B."/>
            <person name="Grigoriev I.V."/>
            <person name="Spatafora J.W."/>
            <person name="Aime M.C."/>
        </authorList>
    </citation>
    <scope>NUCLEOTIDE SEQUENCE [LARGE SCALE GENOMIC DNA]</scope>
    <source>
        <strain evidence="7 8">MCA 5214</strain>
    </source>
</reference>
<evidence type="ECO:0000256" key="3">
    <source>
        <dbReference type="SAM" id="Phobius"/>
    </source>
</evidence>
<dbReference type="InterPro" id="IPR013783">
    <property type="entry name" value="Ig-like_fold"/>
</dbReference>
<feature type="domain" description="Glyoxal oxidase N-terminal" evidence="5">
    <location>
        <begin position="438"/>
        <end position="524"/>
    </location>
</feature>
<evidence type="ECO:0000313" key="7">
    <source>
        <dbReference type="EMBL" id="PWN29419.1"/>
    </source>
</evidence>
<feature type="transmembrane region" description="Helical" evidence="3">
    <location>
        <begin position="687"/>
        <end position="708"/>
    </location>
</feature>
<dbReference type="RefSeq" id="XP_025364031.1">
    <property type="nucleotide sequence ID" value="XM_025503210.1"/>
</dbReference>
<dbReference type="Gene3D" id="2.60.40.10">
    <property type="entry name" value="Immunoglobulins"/>
    <property type="match status" value="1"/>
</dbReference>
<evidence type="ECO:0000256" key="2">
    <source>
        <dbReference type="SAM" id="MobiDB-lite"/>
    </source>
</evidence>
<dbReference type="InterPro" id="IPR015202">
    <property type="entry name" value="GO-like_E_set"/>
</dbReference>
<dbReference type="STRING" id="1569628.A0A316UVW1"/>
<evidence type="ECO:0000259" key="6">
    <source>
        <dbReference type="Pfam" id="PF09118"/>
    </source>
</evidence>
<dbReference type="PANTHER" id="PTHR32208">
    <property type="entry name" value="SECRETED PROTEIN-RELATED"/>
    <property type="match status" value="1"/>
</dbReference>
<evidence type="ECO:0000256" key="4">
    <source>
        <dbReference type="SAM" id="SignalP"/>
    </source>
</evidence>
<feature type="compositionally biased region" description="Polar residues" evidence="2">
    <location>
        <begin position="847"/>
        <end position="866"/>
    </location>
</feature>
<evidence type="ECO:0000256" key="1">
    <source>
        <dbReference type="ARBA" id="ARBA00022729"/>
    </source>
</evidence>
<gene>
    <name evidence="7" type="ORF">BDZ90DRAFT_108527</name>
</gene>
<protein>
    <submittedName>
        <fullName evidence="7">DUF1929-domain-containing protein</fullName>
    </submittedName>
</protein>
<feature type="signal peptide" evidence="4">
    <location>
        <begin position="1"/>
        <end position="29"/>
    </location>
</feature>
<evidence type="ECO:0000259" key="5">
    <source>
        <dbReference type="Pfam" id="PF07250"/>
    </source>
</evidence>
<keyword evidence="1 4" id="KW-0732">Signal</keyword>
<dbReference type="CDD" id="cd02851">
    <property type="entry name" value="E_set_GO_C"/>
    <property type="match status" value="1"/>
</dbReference>